<reference evidence="3" key="1">
    <citation type="submission" date="2016-04" db="EMBL/GenBank/DDBJ databases">
        <title>Cephalotus genome sequencing.</title>
        <authorList>
            <person name="Fukushima K."/>
            <person name="Hasebe M."/>
            <person name="Fang X."/>
        </authorList>
    </citation>
    <scope>NUCLEOTIDE SEQUENCE [LARGE SCALE GENOMIC DNA]</scope>
    <source>
        <strain evidence="3">cv. St1</strain>
    </source>
</reference>
<dbReference type="InParanoid" id="A0A1Q3CBH1"/>
<keyword evidence="3" id="KW-1185">Reference proteome</keyword>
<proteinExistence type="predicted"/>
<dbReference type="EMBL" id="BDDD01001620">
    <property type="protein sequence ID" value="GAV77421.1"/>
    <property type="molecule type" value="Genomic_DNA"/>
</dbReference>
<evidence type="ECO:0000313" key="3">
    <source>
        <dbReference type="Proteomes" id="UP000187406"/>
    </source>
</evidence>
<dbReference type="Proteomes" id="UP000187406">
    <property type="component" value="Unassembled WGS sequence"/>
</dbReference>
<protein>
    <submittedName>
        <fullName evidence="2">DUF4283 domain-containing protein</fullName>
    </submittedName>
</protein>
<evidence type="ECO:0000259" key="1">
    <source>
        <dbReference type="Pfam" id="PF14111"/>
    </source>
</evidence>
<dbReference type="InterPro" id="IPR025558">
    <property type="entry name" value="DUF4283"/>
</dbReference>
<dbReference type="AlphaFoldDB" id="A0A1Q3CBH1"/>
<accession>A0A1Q3CBH1</accession>
<organism evidence="2 3">
    <name type="scientific">Cephalotus follicularis</name>
    <name type="common">Albany pitcher plant</name>
    <dbReference type="NCBI Taxonomy" id="3775"/>
    <lineage>
        <taxon>Eukaryota</taxon>
        <taxon>Viridiplantae</taxon>
        <taxon>Streptophyta</taxon>
        <taxon>Embryophyta</taxon>
        <taxon>Tracheophyta</taxon>
        <taxon>Spermatophyta</taxon>
        <taxon>Magnoliopsida</taxon>
        <taxon>eudicotyledons</taxon>
        <taxon>Gunneridae</taxon>
        <taxon>Pentapetalae</taxon>
        <taxon>rosids</taxon>
        <taxon>fabids</taxon>
        <taxon>Oxalidales</taxon>
        <taxon>Cephalotaceae</taxon>
        <taxon>Cephalotus</taxon>
    </lineage>
</organism>
<feature type="domain" description="DUF4283" evidence="1">
    <location>
        <begin position="36"/>
        <end position="103"/>
    </location>
</feature>
<dbReference type="OrthoDB" id="1705899at2759"/>
<gene>
    <name evidence="2" type="ORF">CFOL_v3_20892</name>
</gene>
<comment type="caution">
    <text evidence="2">The sequence shown here is derived from an EMBL/GenBank/DDBJ whole genome shotgun (WGS) entry which is preliminary data.</text>
</comment>
<dbReference type="Pfam" id="PF14111">
    <property type="entry name" value="DUF4283"/>
    <property type="match status" value="1"/>
</dbReference>
<sequence length="107" mass="12910">MVLLWDRLKLTEEEGTEVHVDDRMKDNINLSGFFCLIESLWNAKKFNKENFKNTMKTLWQAKRGLGIRDVEYNLFFFLFNNDDRLKVLKLGPWLFDKHILLSKKNRE</sequence>
<evidence type="ECO:0000313" key="2">
    <source>
        <dbReference type="EMBL" id="GAV77421.1"/>
    </source>
</evidence>
<name>A0A1Q3CBH1_CEPFO</name>